<protein>
    <submittedName>
        <fullName evidence="3">N-acyl-phosphatidylethanolamine-hydrolyzing phospholipase D</fullName>
    </submittedName>
</protein>
<dbReference type="AlphaFoldDB" id="A0A1M2VXT6"/>
<dbReference type="SUPFAM" id="SSF56281">
    <property type="entry name" value="Metallo-hydrolase/oxidoreductase"/>
    <property type="match status" value="1"/>
</dbReference>
<dbReference type="InterPro" id="IPR036866">
    <property type="entry name" value="RibonucZ/Hydroxyglut_hydro"/>
</dbReference>
<dbReference type="GO" id="GO:0070290">
    <property type="term" value="F:N-acylphosphatidylethanolamine-specific phospholipase D activity"/>
    <property type="evidence" value="ECO:0007669"/>
    <property type="project" value="InterPro"/>
</dbReference>
<sequence>MLTTPLHEQFFWEQLFGFPKPPPDLPTLIPSRTPDWAPANAQNSLKATWLGHACFLVELPTPAGAARGARILFDPVLSHRCSPVQWAGPGRLLPTPCAAEDIPEIDAICISHNHYDHMDFPTLRTIYAAHAPHIFAPLGNHAHLRSIGIADAHIHILDWWDAATVTTALPSTGGERVRASFAVTCTPSQHTANRGTFDRWHTLWASWAVEEVFPTPADSGLGAEVDVAREPRKVYFAGDTGYRTVREGEDEEMLPRCPAFKEVGERIGSFDLALLPIGAYAPRSMWSNMHASPADAVEIFKDVRAKRALAMHWGTWTLTSEPTMEPPELLKQACAKAGLSVGTFDVSGLGETIVVS</sequence>
<dbReference type="InterPro" id="IPR001279">
    <property type="entry name" value="Metallo-B-lactamas"/>
</dbReference>
<evidence type="ECO:0000259" key="2">
    <source>
        <dbReference type="Pfam" id="PF12706"/>
    </source>
</evidence>
<feature type="binding site" evidence="1">
    <location>
        <position position="115"/>
    </location>
    <ligand>
        <name>an N-acyl-1,2-diacyl-sn-glycero-3-phosphoethanolamine</name>
        <dbReference type="ChEBI" id="CHEBI:62537"/>
    </ligand>
</feature>
<evidence type="ECO:0000313" key="4">
    <source>
        <dbReference type="Proteomes" id="UP000184267"/>
    </source>
</evidence>
<name>A0A1M2VXT6_TRAPU</name>
<accession>A0A1M2VXT6</accession>
<dbReference type="PANTHER" id="PTHR15032:SF4">
    <property type="entry name" value="N-ACYL-PHOSPHATIDYLETHANOLAMINE-HYDROLYZING PHOSPHOLIPASE D"/>
    <property type="match status" value="1"/>
</dbReference>
<keyword evidence="4" id="KW-1185">Reference proteome</keyword>
<organism evidence="3 4">
    <name type="scientific">Trametes pubescens</name>
    <name type="common">White-rot fungus</name>
    <dbReference type="NCBI Taxonomy" id="154538"/>
    <lineage>
        <taxon>Eukaryota</taxon>
        <taxon>Fungi</taxon>
        <taxon>Dikarya</taxon>
        <taxon>Basidiomycota</taxon>
        <taxon>Agaricomycotina</taxon>
        <taxon>Agaricomycetes</taxon>
        <taxon>Polyporales</taxon>
        <taxon>Polyporaceae</taxon>
        <taxon>Trametes</taxon>
    </lineage>
</organism>
<dbReference type="OrthoDB" id="332863at2759"/>
<dbReference type="GO" id="GO:0005737">
    <property type="term" value="C:cytoplasm"/>
    <property type="evidence" value="ECO:0007669"/>
    <property type="project" value="TreeGrafter"/>
</dbReference>
<evidence type="ECO:0000313" key="3">
    <source>
        <dbReference type="EMBL" id="OJT12398.1"/>
    </source>
</evidence>
<reference evidence="3 4" key="1">
    <citation type="submission" date="2016-10" db="EMBL/GenBank/DDBJ databases">
        <title>Genome sequence of the basidiomycete white-rot fungus Trametes pubescens.</title>
        <authorList>
            <person name="Makela M.R."/>
            <person name="Granchi Z."/>
            <person name="Peng M."/>
            <person name="De Vries R.P."/>
            <person name="Grigoriev I."/>
            <person name="Riley R."/>
            <person name="Hilden K."/>
        </authorList>
    </citation>
    <scope>NUCLEOTIDE SEQUENCE [LARGE SCALE GENOMIC DNA]</scope>
    <source>
        <strain evidence="3 4">FBCC735</strain>
    </source>
</reference>
<dbReference type="GO" id="GO:0070291">
    <property type="term" value="P:N-acylethanolamine metabolic process"/>
    <property type="evidence" value="ECO:0007669"/>
    <property type="project" value="TreeGrafter"/>
</dbReference>
<dbReference type="Proteomes" id="UP000184267">
    <property type="component" value="Unassembled WGS sequence"/>
</dbReference>
<dbReference type="Gene3D" id="3.60.15.10">
    <property type="entry name" value="Ribonuclease Z/Hydroxyacylglutathione hydrolase-like"/>
    <property type="match status" value="1"/>
</dbReference>
<dbReference type="PANTHER" id="PTHR15032">
    <property type="entry name" value="N-ACYL-PHOSPHATIDYLETHANOLAMINE-HYDROLYZING PHOSPHOLIPASE D"/>
    <property type="match status" value="1"/>
</dbReference>
<dbReference type="PIRSF" id="PIRSF038896">
    <property type="entry name" value="NAPE-PLD"/>
    <property type="match status" value="1"/>
</dbReference>
<dbReference type="EMBL" id="MNAD01000489">
    <property type="protein sequence ID" value="OJT12398.1"/>
    <property type="molecule type" value="Genomic_DNA"/>
</dbReference>
<comment type="caution">
    <text evidence="3">The sequence shown here is derived from an EMBL/GenBank/DDBJ whole genome shotgun (WGS) entry which is preliminary data.</text>
</comment>
<dbReference type="GO" id="GO:0070292">
    <property type="term" value="P:N-acylphosphatidylethanolamine metabolic process"/>
    <property type="evidence" value="ECO:0007669"/>
    <property type="project" value="TreeGrafter"/>
</dbReference>
<dbReference type="GO" id="GO:0008270">
    <property type="term" value="F:zinc ion binding"/>
    <property type="evidence" value="ECO:0007669"/>
    <property type="project" value="InterPro"/>
</dbReference>
<gene>
    <name evidence="3" type="ORF">TRAPUB_11048</name>
</gene>
<feature type="domain" description="Metallo-beta-lactamase" evidence="2">
    <location>
        <begin position="70"/>
        <end position="313"/>
    </location>
</feature>
<dbReference type="Pfam" id="PF12706">
    <property type="entry name" value="Lactamase_B_2"/>
    <property type="match status" value="1"/>
</dbReference>
<dbReference type="InterPro" id="IPR024884">
    <property type="entry name" value="NAPE-PLD"/>
</dbReference>
<proteinExistence type="predicted"/>
<dbReference type="OMA" id="RMAPMHW"/>
<feature type="binding site" evidence="1">
    <location>
        <position position="290"/>
    </location>
    <ligand>
        <name>an N-acyl-1,2-diacyl-sn-glycero-3-phosphoethanolamine</name>
        <dbReference type="ChEBI" id="CHEBI:62537"/>
    </ligand>
</feature>
<dbReference type="STRING" id="154538.A0A1M2VXT6"/>
<evidence type="ECO:0000256" key="1">
    <source>
        <dbReference type="PIRSR" id="PIRSR038896-50"/>
    </source>
</evidence>